<dbReference type="KEGG" id="asc:ASAC_1053"/>
<dbReference type="HOGENOM" id="CLU_058423_0_0_2"/>
<dbReference type="AlphaFoldDB" id="D9Q2C0"/>
<sequence>MPIRLADLPRRRYGMPGNAACPGCPETMGLRYVKMALGDNVVLVIPAGCSSVIQGIVPKSGINFPVLNIVFASAASSAAGMEAAFEMMGKNYNVVVWAGDGGTADIGFQSMSGAAERNDNIIYICVDNEAYMNTGIQRSGLTPYGAWTTTTYAGKTEKKKPLPFIMIAHNVPYVATASVGYPQDFIEKLRKAASIKGFKYIHLHAPCPIGWRFDPGLTAKIAQLAVQTGVFPLFEYENGKFRLSSYSGMYRNPQKRAPLAEYLKLQGRFQPVLKDPEKLKGLQEEIDAMWRWIEMLEKYGPQALK</sequence>
<accession>D9Q2C0</accession>
<keyword evidence="7" id="KW-1185">Reference proteome</keyword>
<dbReference type="GO" id="GO:0018491">
    <property type="term" value="F:2-oxobutyrate synthase activity"/>
    <property type="evidence" value="ECO:0007669"/>
    <property type="project" value="UniProtKB-ARBA"/>
</dbReference>
<protein>
    <recommendedName>
        <fullName evidence="2">2-oxoacid oxidoreductase (ferredoxin)</fullName>
        <ecNumber evidence="2">1.2.7.11</ecNumber>
    </recommendedName>
</protein>
<dbReference type="Proteomes" id="UP000000346">
    <property type="component" value="Chromosome"/>
</dbReference>
<organism evidence="6 7">
    <name type="scientific">Acidilobus saccharovorans (strain DSM 16705 / JCM 18335 / VKM B-2471 / 345-15)</name>
    <dbReference type="NCBI Taxonomy" id="666510"/>
    <lineage>
        <taxon>Archaea</taxon>
        <taxon>Thermoproteota</taxon>
        <taxon>Thermoprotei</taxon>
        <taxon>Acidilobales</taxon>
        <taxon>Acidilobaceae</taxon>
        <taxon>Acidilobus</taxon>
    </lineage>
</organism>
<dbReference type="GO" id="GO:0019164">
    <property type="term" value="F:pyruvate synthase activity"/>
    <property type="evidence" value="ECO:0007669"/>
    <property type="project" value="UniProtKB-ARBA"/>
</dbReference>
<feature type="domain" description="Thiamine pyrophosphate enzyme TPP-binding" evidence="5">
    <location>
        <begin position="68"/>
        <end position="202"/>
    </location>
</feature>
<dbReference type="Gene3D" id="3.40.50.970">
    <property type="match status" value="2"/>
</dbReference>
<evidence type="ECO:0000256" key="2">
    <source>
        <dbReference type="ARBA" id="ARBA00012691"/>
    </source>
</evidence>
<dbReference type="FunCoup" id="D9Q2C0">
    <property type="interactions" value="69"/>
</dbReference>
<dbReference type="STRING" id="666510.ASAC_1053"/>
<dbReference type="PANTHER" id="PTHR42897">
    <property type="entry name" value="PYRUVATE SYNTHASE SUBUNIT PORB"/>
    <property type="match status" value="1"/>
</dbReference>
<dbReference type="NCBIfam" id="NF008819">
    <property type="entry name" value="PRK11865.1"/>
    <property type="match status" value="1"/>
</dbReference>
<dbReference type="InterPro" id="IPR029061">
    <property type="entry name" value="THDP-binding"/>
</dbReference>
<dbReference type="InterPro" id="IPR051479">
    <property type="entry name" value="PorB-like"/>
</dbReference>
<evidence type="ECO:0000256" key="1">
    <source>
        <dbReference type="ARBA" id="ARBA00011631"/>
    </source>
</evidence>
<evidence type="ECO:0000256" key="3">
    <source>
        <dbReference type="ARBA" id="ARBA00023002"/>
    </source>
</evidence>
<comment type="catalytic activity">
    <reaction evidence="4">
        <text>a 2-oxocarboxylate + 2 oxidized [2Fe-2S]-[ferredoxin] + CoA = an acyl-CoA + 2 reduced [2Fe-2S]-[ferredoxin] + CO2 + H(+)</text>
        <dbReference type="Rhea" id="RHEA:42316"/>
        <dbReference type="Rhea" id="RHEA-COMP:10000"/>
        <dbReference type="Rhea" id="RHEA-COMP:10001"/>
        <dbReference type="ChEBI" id="CHEBI:15378"/>
        <dbReference type="ChEBI" id="CHEBI:16526"/>
        <dbReference type="ChEBI" id="CHEBI:33737"/>
        <dbReference type="ChEBI" id="CHEBI:33738"/>
        <dbReference type="ChEBI" id="CHEBI:35179"/>
        <dbReference type="ChEBI" id="CHEBI:57287"/>
        <dbReference type="ChEBI" id="CHEBI:58342"/>
        <dbReference type="EC" id="1.2.7.11"/>
    </reaction>
</comment>
<dbReference type="GeneID" id="9499299"/>
<dbReference type="GO" id="GO:0030976">
    <property type="term" value="F:thiamine pyrophosphate binding"/>
    <property type="evidence" value="ECO:0007669"/>
    <property type="project" value="InterPro"/>
</dbReference>
<keyword evidence="3 6" id="KW-0560">Oxidoreductase</keyword>
<name>D9Q2C0_ACIS3</name>
<proteinExistence type="predicted"/>
<gene>
    <name evidence="6" type="ordered locus">ASAC_1053</name>
</gene>
<dbReference type="InterPro" id="IPR011766">
    <property type="entry name" value="TPP_enzyme_TPP-bd"/>
</dbReference>
<dbReference type="SUPFAM" id="SSF52518">
    <property type="entry name" value="Thiamin diphosphate-binding fold (THDP-binding)"/>
    <property type="match status" value="1"/>
</dbReference>
<dbReference type="InParanoid" id="D9Q2C0"/>
<dbReference type="NCBIfam" id="NF008818">
    <property type="entry name" value="PRK11864.1"/>
    <property type="match status" value="1"/>
</dbReference>
<comment type="subunit">
    <text evidence="1">Heterodimer composed of an alpha and a beta subunit.</text>
</comment>
<evidence type="ECO:0000313" key="6">
    <source>
        <dbReference type="EMBL" id="ADL19458.1"/>
    </source>
</evidence>
<dbReference type="eggNOG" id="arCOG01601">
    <property type="taxonomic scope" value="Archaea"/>
</dbReference>
<evidence type="ECO:0000259" key="5">
    <source>
        <dbReference type="Pfam" id="PF02775"/>
    </source>
</evidence>
<dbReference type="EMBL" id="CP001742">
    <property type="protein sequence ID" value="ADL19458.1"/>
    <property type="molecule type" value="Genomic_DNA"/>
</dbReference>
<dbReference type="RefSeq" id="WP_013266970.1">
    <property type="nucleotide sequence ID" value="NC_014374.1"/>
</dbReference>
<dbReference type="Pfam" id="PF02775">
    <property type="entry name" value="TPP_enzyme_C"/>
    <property type="match status" value="1"/>
</dbReference>
<dbReference type="OrthoDB" id="296931at2157"/>
<dbReference type="CDD" id="cd03376">
    <property type="entry name" value="TPP_PFOR_porB_like"/>
    <property type="match status" value="1"/>
</dbReference>
<evidence type="ECO:0000313" key="7">
    <source>
        <dbReference type="Proteomes" id="UP000000346"/>
    </source>
</evidence>
<evidence type="ECO:0000256" key="4">
    <source>
        <dbReference type="ARBA" id="ARBA00048893"/>
    </source>
</evidence>
<dbReference type="PANTHER" id="PTHR42897:SF1">
    <property type="entry name" value="2-OXOACID OXIDOREDUCTASE (FERREDOXIN)"/>
    <property type="match status" value="1"/>
</dbReference>
<reference evidence="6 7" key="1">
    <citation type="journal article" date="2010" name="Appl. Environ. Microbiol.">
        <title>The genome sequence of the crenarchaeon Acidilobus saccharovorans supports a new order, Acidilobales, and suggests an important ecological role in terrestrial acidic hot springs.</title>
        <authorList>
            <person name="Mardanov A.V."/>
            <person name="Svetlitchnyi V.A."/>
            <person name="Beletsky A.V."/>
            <person name="Prokofeva M.I."/>
            <person name="Bonch-Osmolovskaya E.A."/>
            <person name="Ravin N.V."/>
            <person name="Skryabin K.G."/>
        </authorList>
    </citation>
    <scope>NUCLEOTIDE SEQUENCE [LARGE SCALE GENOMIC DNA]</scope>
    <source>
        <strain evidence="7">DSM 16705 / JCM 18335 / VKM B-2471 / 345-15</strain>
    </source>
</reference>
<dbReference type="EC" id="1.2.7.11" evidence="2"/>